<dbReference type="HOGENOM" id="CLU_050409_0_0_1"/>
<reference evidence="3 4" key="1">
    <citation type="submission" date="2014-04" db="EMBL/GenBank/DDBJ databases">
        <authorList>
            <consortium name="DOE Joint Genome Institute"/>
            <person name="Kuo A."/>
            <person name="Kohler A."/>
            <person name="Nagy L.G."/>
            <person name="Floudas D."/>
            <person name="Copeland A."/>
            <person name="Barry K.W."/>
            <person name="Cichocki N."/>
            <person name="Veneault-Fourrey C."/>
            <person name="LaButti K."/>
            <person name="Lindquist E.A."/>
            <person name="Lipzen A."/>
            <person name="Lundell T."/>
            <person name="Morin E."/>
            <person name="Murat C."/>
            <person name="Sun H."/>
            <person name="Tunlid A."/>
            <person name="Henrissat B."/>
            <person name="Grigoriev I.V."/>
            <person name="Hibbett D.S."/>
            <person name="Martin F."/>
            <person name="Nordberg H.P."/>
            <person name="Cantor M.N."/>
            <person name="Hua S.X."/>
        </authorList>
    </citation>
    <scope>NUCLEOTIDE SEQUENCE [LARGE SCALE GENOMIC DNA]</scope>
    <source>
        <strain evidence="3 4">Foug A</strain>
    </source>
</reference>
<evidence type="ECO:0000313" key="3">
    <source>
        <dbReference type="EMBL" id="KIM57785.1"/>
    </source>
</evidence>
<dbReference type="GO" id="GO:0003676">
    <property type="term" value="F:nucleic acid binding"/>
    <property type="evidence" value="ECO:0007669"/>
    <property type="project" value="InterPro"/>
</dbReference>
<evidence type="ECO:0000256" key="1">
    <source>
        <dbReference type="PROSITE-ProRule" id="PRU00047"/>
    </source>
</evidence>
<keyword evidence="1" id="KW-0479">Metal-binding</keyword>
<dbReference type="GO" id="GO:0008270">
    <property type="term" value="F:zinc ion binding"/>
    <property type="evidence" value="ECO:0007669"/>
    <property type="project" value="UniProtKB-KW"/>
</dbReference>
<organism evidence="3 4">
    <name type="scientific">Scleroderma citrinum Foug A</name>
    <dbReference type="NCBI Taxonomy" id="1036808"/>
    <lineage>
        <taxon>Eukaryota</taxon>
        <taxon>Fungi</taxon>
        <taxon>Dikarya</taxon>
        <taxon>Basidiomycota</taxon>
        <taxon>Agaricomycotina</taxon>
        <taxon>Agaricomycetes</taxon>
        <taxon>Agaricomycetidae</taxon>
        <taxon>Boletales</taxon>
        <taxon>Sclerodermatineae</taxon>
        <taxon>Sclerodermataceae</taxon>
        <taxon>Scleroderma</taxon>
    </lineage>
</organism>
<keyword evidence="1" id="KW-0863">Zinc-finger</keyword>
<dbReference type="SMART" id="SM00343">
    <property type="entry name" value="ZnF_C2HC"/>
    <property type="match status" value="1"/>
</dbReference>
<reference evidence="4" key="2">
    <citation type="submission" date="2015-01" db="EMBL/GenBank/DDBJ databases">
        <title>Evolutionary Origins and Diversification of the Mycorrhizal Mutualists.</title>
        <authorList>
            <consortium name="DOE Joint Genome Institute"/>
            <consortium name="Mycorrhizal Genomics Consortium"/>
            <person name="Kohler A."/>
            <person name="Kuo A."/>
            <person name="Nagy L.G."/>
            <person name="Floudas D."/>
            <person name="Copeland A."/>
            <person name="Barry K.W."/>
            <person name="Cichocki N."/>
            <person name="Veneault-Fourrey C."/>
            <person name="LaButti K."/>
            <person name="Lindquist E.A."/>
            <person name="Lipzen A."/>
            <person name="Lundell T."/>
            <person name="Morin E."/>
            <person name="Murat C."/>
            <person name="Riley R."/>
            <person name="Ohm R."/>
            <person name="Sun H."/>
            <person name="Tunlid A."/>
            <person name="Henrissat B."/>
            <person name="Grigoriev I.V."/>
            <person name="Hibbett D.S."/>
            <person name="Martin F."/>
        </authorList>
    </citation>
    <scope>NUCLEOTIDE SEQUENCE [LARGE SCALE GENOMIC DNA]</scope>
    <source>
        <strain evidence="4">Foug A</strain>
    </source>
</reference>
<dbReference type="STRING" id="1036808.A0A0C3DAM1"/>
<dbReference type="InParanoid" id="A0A0C3DAM1"/>
<feature type="domain" description="CCHC-type" evidence="2">
    <location>
        <begin position="210"/>
        <end position="225"/>
    </location>
</feature>
<keyword evidence="1" id="KW-0862">Zinc</keyword>
<dbReference type="PROSITE" id="PS50158">
    <property type="entry name" value="ZF_CCHC"/>
    <property type="match status" value="1"/>
</dbReference>
<name>A0A0C3DAM1_9AGAM</name>
<accession>A0A0C3DAM1</accession>
<dbReference type="EMBL" id="KN822095">
    <property type="protein sequence ID" value="KIM57785.1"/>
    <property type="molecule type" value="Genomic_DNA"/>
</dbReference>
<dbReference type="OrthoDB" id="5596707at2759"/>
<gene>
    <name evidence="3" type="ORF">SCLCIDRAFT_28541</name>
</gene>
<dbReference type="Proteomes" id="UP000053989">
    <property type="component" value="Unassembled WGS sequence"/>
</dbReference>
<protein>
    <recommendedName>
        <fullName evidence="2">CCHC-type domain-containing protein</fullName>
    </recommendedName>
</protein>
<sequence length="406" mass="45808">MPCKGAPKAPTFSGDPCDVTDYLDDVARLCEACGAISRAEKIKYALKYVSREVEKLWCHAAHYCKADWDAFGRLVMCFYPEVDADACHTRSALQRVVERQVSIPMTSRADLGAYLCKFESISLYLLRKERLSESERSCWFLDGFSPEFKSALLHRLLLSDLNHHPEDPWTTDEILLQAKRILMAQECAPITHAEPQPPKPRIQQPAHHFCYFCGQDGHIRAQCKQCAEYLQVGKCELASRRIVLPGQSEIPRAVLRRTLKDRIDNWHALRAEAPKSGSMCAIPSLPSAPNLIPAHELIVRVLDHLGPFPPLPHLSLLTLGDELPHKVPKHSVPMQKRSCAPEIADRSAPVMLSLTRPTVFTGDDPQRCARVLIQKRQHLHLPRATPPSRIPRLVIVTHQYPSPSLY</sequence>
<keyword evidence="4" id="KW-1185">Reference proteome</keyword>
<evidence type="ECO:0000313" key="4">
    <source>
        <dbReference type="Proteomes" id="UP000053989"/>
    </source>
</evidence>
<dbReference type="AlphaFoldDB" id="A0A0C3DAM1"/>
<proteinExistence type="predicted"/>
<dbReference type="InterPro" id="IPR001878">
    <property type="entry name" value="Znf_CCHC"/>
</dbReference>
<evidence type="ECO:0000259" key="2">
    <source>
        <dbReference type="PROSITE" id="PS50158"/>
    </source>
</evidence>